<evidence type="ECO:0000313" key="1">
    <source>
        <dbReference type="EMBL" id="VAY87531.1"/>
    </source>
</evidence>
<sequence length="883" mass="102454">MLKALCILTICFVDLFGYTISSDDNYQVYKEDKYSIIYTLDYQEEAKFIKQNIDDFIKQNDKSFGYSFNEPIKIVLVSNNIQVANGFSNQTPFNMGIYFIGGSGMNDYFGTTSWLATLFAHEMIHNYQMNAKKSTVSKTLHKYLGDNSNLISVGPIPLFTLPNLLLPTLFLEGNAVLNESLRHNGGRLYNGSLNALKNSLIFSNKIDTSRLINDHLEFPYRSEKYIVGGYFMKYLAKHHGINKVNKFYYEHSDHYVNPLSLNLTFKKYFGISFESSVENFVKYTKDKYKNFKELKPKTLLAKSKSSIDLSKIDNKIYFITSDLKSKKQLHSYDINSDNHVYNNTRFQNGKVFKYNDTFYVAASGVISPREQKWGLFDEDNYILDTTKGKKIDDIYDDKLAYININESFLYSKLYINDQFYAKVSSSTLFDKSGNIYYFKQLNDKRVLYKNKNEIFRFDGYFSKIIDIVDDEIYFIANTENGSSLYKFSNNKLNRLHASDNIINGKIIDKDNAIVVSVTANGYNVSKISLASQAVSNIEYEDVVNENENDQESYAFKFDNKLEDLHSVTYNEWSQLEFSYLYPSYQHDSKDGSIYKFDAHFQDIVDFNSLDIYRHKDKKENIAGFRYTHTKDISFKIDLHKIINKDADQGDYGGSLEIYDPLLKKGRHSVDVKLKKYYADTFKDKKPMIFNLNHTYKETMKFESSPYFATKLSGIFKEDREDKIYGADLSVNANIFRQLYSHFQILRLYSDVDKLEDYRGIGLTTNVLNSQQDITNVLIEDNNNDIFVKDITKLSIGLSTTIDLSYYFTNFPISIRNEVISYTHNLYNYNVVANTDETITENVLSLKLNLLAVHLFPIPLTIKYIKNDSTPDEYKTKVGIEVHF</sequence>
<dbReference type="AlphaFoldDB" id="A0A3B1E560"/>
<protein>
    <submittedName>
        <fullName evidence="1">Uncharacterized protein</fullName>
    </submittedName>
</protein>
<name>A0A3B1E560_9ZZZZ</name>
<organism evidence="1">
    <name type="scientific">hydrothermal vent metagenome</name>
    <dbReference type="NCBI Taxonomy" id="652676"/>
    <lineage>
        <taxon>unclassified sequences</taxon>
        <taxon>metagenomes</taxon>
        <taxon>ecological metagenomes</taxon>
    </lineage>
</organism>
<accession>A0A3B1E560</accession>
<gene>
    <name evidence="1" type="ORF">MNB_ARC-1_452</name>
</gene>
<reference evidence="1" key="1">
    <citation type="submission" date="2018-10" db="EMBL/GenBank/DDBJ databases">
        <authorList>
            <person name="Aoki K."/>
        </authorList>
    </citation>
    <scope>NUCLEOTIDE SEQUENCE</scope>
</reference>
<proteinExistence type="predicted"/>
<dbReference type="EMBL" id="UOYO01000026">
    <property type="protein sequence ID" value="VAY87531.1"/>
    <property type="molecule type" value="Genomic_DNA"/>
</dbReference>